<dbReference type="EMBL" id="FWZT01000021">
    <property type="protein sequence ID" value="SMF63369.1"/>
    <property type="molecule type" value="Genomic_DNA"/>
</dbReference>
<dbReference type="STRING" id="1513793.SAMN06296036_121139"/>
<gene>
    <name evidence="1" type="ORF">SAMN06296036_121139</name>
</gene>
<keyword evidence="2" id="KW-1185">Reference proteome</keyword>
<dbReference type="AlphaFoldDB" id="A0A1Y6CI62"/>
<dbReference type="Proteomes" id="UP000192907">
    <property type="component" value="Unassembled WGS sequence"/>
</dbReference>
<organism evidence="1 2">
    <name type="scientific">Pseudobacteriovorax antillogorgiicola</name>
    <dbReference type="NCBI Taxonomy" id="1513793"/>
    <lineage>
        <taxon>Bacteria</taxon>
        <taxon>Pseudomonadati</taxon>
        <taxon>Bdellovibrionota</taxon>
        <taxon>Oligoflexia</taxon>
        <taxon>Oligoflexales</taxon>
        <taxon>Pseudobacteriovoracaceae</taxon>
        <taxon>Pseudobacteriovorax</taxon>
    </lineage>
</organism>
<dbReference type="RefSeq" id="WP_132323270.1">
    <property type="nucleotide sequence ID" value="NZ_FWZT01000021.1"/>
</dbReference>
<name>A0A1Y6CI62_9BACT</name>
<sequence length="81" mass="9002">MINFLVSIALIAPSVCLGDTVGTGGFAKRQITLESNEFRSVLRSTLLYGEFEIEAKTHKVTKIDRESMKIESEEVQVVAKK</sequence>
<evidence type="ECO:0000313" key="2">
    <source>
        <dbReference type="Proteomes" id="UP000192907"/>
    </source>
</evidence>
<accession>A0A1Y6CI62</accession>
<proteinExistence type="predicted"/>
<evidence type="ECO:0000313" key="1">
    <source>
        <dbReference type="EMBL" id="SMF63369.1"/>
    </source>
</evidence>
<protein>
    <submittedName>
        <fullName evidence="1">Uncharacterized protein</fullName>
    </submittedName>
</protein>
<reference evidence="2" key="1">
    <citation type="submission" date="2017-04" db="EMBL/GenBank/DDBJ databases">
        <authorList>
            <person name="Varghese N."/>
            <person name="Submissions S."/>
        </authorList>
    </citation>
    <scope>NUCLEOTIDE SEQUENCE [LARGE SCALE GENOMIC DNA]</scope>
    <source>
        <strain evidence="2">RKEM611</strain>
    </source>
</reference>